<dbReference type="InterPro" id="IPR002669">
    <property type="entry name" value="UreD"/>
</dbReference>
<protein>
    <recommendedName>
        <fullName evidence="4">Urease accessory protein UreD</fullName>
    </recommendedName>
</protein>
<evidence type="ECO:0000256" key="4">
    <source>
        <dbReference type="HAMAP-Rule" id="MF_01384"/>
    </source>
</evidence>
<dbReference type="EMBL" id="QOUW02000189">
    <property type="protein sequence ID" value="RIW01869.1"/>
    <property type="molecule type" value="Genomic_DNA"/>
</dbReference>
<dbReference type="HAMAP" id="MF_01384">
    <property type="entry name" value="UreD"/>
    <property type="match status" value="1"/>
</dbReference>
<evidence type="ECO:0000256" key="3">
    <source>
        <dbReference type="ARBA" id="ARBA00023186"/>
    </source>
</evidence>
<keyword evidence="4" id="KW-0963">Cytoplasm</keyword>
<comment type="function">
    <text evidence="4">Required for maturation of urease via the functional incorporation of the urease nickel metallocenter.</text>
</comment>
<dbReference type="GO" id="GO:0016151">
    <property type="term" value="F:nickel cation binding"/>
    <property type="evidence" value="ECO:0007669"/>
    <property type="project" value="UniProtKB-UniRule"/>
</dbReference>
<evidence type="ECO:0000313" key="6">
    <source>
        <dbReference type="Proteomes" id="UP000253437"/>
    </source>
</evidence>
<dbReference type="GO" id="GO:0005737">
    <property type="term" value="C:cytoplasm"/>
    <property type="evidence" value="ECO:0007669"/>
    <property type="project" value="UniProtKB-SubCell"/>
</dbReference>
<comment type="caution">
    <text evidence="5">The sequence shown here is derived from an EMBL/GenBank/DDBJ whole genome shotgun (WGS) entry which is preliminary data.</text>
</comment>
<comment type="subcellular location">
    <subcellularLocation>
        <location evidence="4">Cytoplasm</location>
    </subcellularLocation>
</comment>
<evidence type="ECO:0000256" key="1">
    <source>
        <dbReference type="ARBA" id="ARBA00007177"/>
    </source>
</evidence>
<reference evidence="5 6" key="1">
    <citation type="submission" date="2018-08" db="EMBL/GenBank/DDBJ databases">
        <title>Vibrio harveyi strains pathogenic to white snook Centropomus viridis Lockington (1877) and potential probiotic bacteria.</title>
        <authorList>
            <person name="Soto-Rodriguez S."/>
            <person name="Gomez-Gil B."/>
            <person name="Lozano-Olvera R."/>
        </authorList>
    </citation>
    <scope>NUCLEOTIDE SEQUENCE [LARGE SCALE GENOMIC DNA]</scope>
    <source>
        <strain evidence="5 6">CAIM 1508</strain>
    </source>
</reference>
<keyword evidence="2 4" id="KW-0996">Nickel insertion</keyword>
<dbReference type="PANTHER" id="PTHR33643">
    <property type="entry name" value="UREASE ACCESSORY PROTEIN D"/>
    <property type="match status" value="1"/>
</dbReference>
<dbReference type="PANTHER" id="PTHR33643:SF1">
    <property type="entry name" value="UREASE ACCESSORY PROTEIN D"/>
    <property type="match status" value="1"/>
</dbReference>
<keyword evidence="3 4" id="KW-0143">Chaperone</keyword>
<gene>
    <name evidence="4" type="primary">ureD</name>
    <name evidence="5" type="ORF">DS957_025870</name>
</gene>
<dbReference type="AlphaFoldDB" id="A0A8B3E4J6"/>
<name>A0A8B3E4J6_VIBHA</name>
<dbReference type="Pfam" id="PF01774">
    <property type="entry name" value="UreD"/>
    <property type="match status" value="1"/>
</dbReference>
<proteinExistence type="inferred from homology"/>
<dbReference type="RefSeq" id="WP_114093037.1">
    <property type="nucleotide sequence ID" value="NZ_QOUW02000189.1"/>
</dbReference>
<dbReference type="Proteomes" id="UP000253437">
    <property type="component" value="Unassembled WGS sequence"/>
</dbReference>
<evidence type="ECO:0000313" key="5">
    <source>
        <dbReference type="EMBL" id="RIW01869.1"/>
    </source>
</evidence>
<evidence type="ECO:0000256" key="2">
    <source>
        <dbReference type="ARBA" id="ARBA00022988"/>
    </source>
</evidence>
<organism evidence="5 6">
    <name type="scientific">Vibrio harveyi</name>
    <name type="common">Beneckea harveyi</name>
    <dbReference type="NCBI Taxonomy" id="669"/>
    <lineage>
        <taxon>Bacteria</taxon>
        <taxon>Pseudomonadati</taxon>
        <taxon>Pseudomonadota</taxon>
        <taxon>Gammaproteobacteria</taxon>
        <taxon>Vibrionales</taxon>
        <taxon>Vibrionaceae</taxon>
        <taxon>Vibrio</taxon>
    </lineage>
</organism>
<accession>A0A8B3E4J6</accession>
<comment type="subunit">
    <text evidence="4">UreD, UreF and UreG form a complex that acts as a GTP-hydrolysis-dependent molecular chaperone, activating the urease apoprotein by helping to assemble the nickel containing metallocenter of UreC. The UreE protein probably delivers the nickel.</text>
</comment>
<sequence>MTDFQTTTTDKTNTPRVEQGFGLNRQWLASLTLKFGAHAEGNSSVTRLNTLRHFGPLIVQRPFYPEGKDGCCHVYILHPPGGLVSGDELNFNIGVQSDAHALVTTPAANKLYKADRNLVPWKQHTNLDVEDNAILEWLPQESIAFDGSIGDQTCTINLGTNAKCLGWEITVLGRPASELPFESGCITQQFNLYQNGKPLWLERQTVDPTHPRFTGKWGQGGSTVHANMWTVGLDDPKQAILALREHMPASDRWAVSERRGVLVIRYLGTERNEVWDLFQQAREVLRPLLIGMEPVIPRIWLT</sequence>
<comment type="similarity">
    <text evidence="1 4">Belongs to the UreD family.</text>
</comment>